<dbReference type="EMBL" id="SMAN01000003">
    <property type="protein sequence ID" value="TCT25474.1"/>
    <property type="molecule type" value="Genomic_DNA"/>
</dbReference>
<dbReference type="OrthoDB" id="2370124at2"/>
<evidence type="ECO:0000313" key="10">
    <source>
        <dbReference type="EMBL" id="TCT25474.1"/>
    </source>
</evidence>
<gene>
    <name evidence="10" type="ORF">EDD68_10327</name>
</gene>
<evidence type="ECO:0000256" key="5">
    <source>
        <dbReference type="ARBA" id="ARBA00023136"/>
    </source>
</evidence>
<dbReference type="GO" id="GO:0009847">
    <property type="term" value="P:spore germination"/>
    <property type="evidence" value="ECO:0007669"/>
    <property type="project" value="InterPro"/>
</dbReference>
<feature type="domain" description="Spore germination protein N-terminal" evidence="9">
    <location>
        <begin position="24"/>
        <end position="196"/>
    </location>
</feature>
<keyword evidence="11" id="KW-1185">Reference proteome</keyword>
<comment type="subcellular location">
    <subcellularLocation>
        <location evidence="1">Membrane</location>
        <topology evidence="1">Lipid-anchor</topology>
    </subcellularLocation>
</comment>
<dbReference type="InterPro" id="IPR046953">
    <property type="entry name" value="Spore_GerAC-like_C"/>
</dbReference>
<keyword evidence="3" id="KW-0309">Germination</keyword>
<dbReference type="InterPro" id="IPR008844">
    <property type="entry name" value="Spore_GerAC-like"/>
</dbReference>
<dbReference type="InterPro" id="IPR057336">
    <property type="entry name" value="GerAC_N"/>
</dbReference>
<sequence length="377" mass="42323">MKNMLLSVIVITMTAMLTGCWDFERLRDRMIITGLAIAEHEEGYRIGIEYLAFSGGSTSQQEGSAGQQTKVAQEEIVHPSIEIPLHFVQTKIIGDPFYANLHILVIGREQAKKGIDNIISHFLRDPDMRRTTQVIVSAGDPIELLMMQEVGNSFVSKYLESMIEHTEHSGRVITSDIGDISRSIHEGKVFFVPLVEEKGDKKNSEVTGTAVFKEGKYIDSLSHDESLLVAVLSRSIDHASLYMSCPKTAKGSVALDVIKNKPDLKPKIEGDKLIINGMVELEAYLSEYTCGDGKVKNKIPLKSLEKEFEEEFLELIQKRVPVMLHRTQSDLLELSSKLEKENPEQWKKIGDSFESYLKNANIHPSVNFEIKLKGTET</sequence>
<dbReference type="RefSeq" id="WP_132370911.1">
    <property type="nucleotide sequence ID" value="NZ_SMAN01000003.1"/>
</dbReference>
<comment type="caution">
    <text evidence="10">The sequence shown here is derived from an EMBL/GenBank/DDBJ whole genome shotgun (WGS) entry which is preliminary data.</text>
</comment>
<evidence type="ECO:0000256" key="6">
    <source>
        <dbReference type="ARBA" id="ARBA00023139"/>
    </source>
</evidence>
<accession>A0A4R3NA33</accession>
<dbReference type="PANTHER" id="PTHR35789:SF1">
    <property type="entry name" value="SPORE GERMINATION PROTEIN B3"/>
    <property type="match status" value="1"/>
</dbReference>
<name>A0A4R3NA33_9BACI</name>
<reference evidence="10 11" key="1">
    <citation type="submission" date="2019-03" db="EMBL/GenBank/DDBJ databases">
        <title>Genomic Encyclopedia of Type Strains, Phase IV (KMG-IV): sequencing the most valuable type-strain genomes for metagenomic binning, comparative biology and taxonomic classification.</title>
        <authorList>
            <person name="Goeker M."/>
        </authorList>
    </citation>
    <scope>NUCLEOTIDE SEQUENCE [LARGE SCALE GENOMIC DNA]</scope>
    <source>
        <strain evidence="10 11">DSM 25894</strain>
    </source>
</reference>
<dbReference type="PANTHER" id="PTHR35789">
    <property type="entry name" value="SPORE GERMINATION PROTEIN B3"/>
    <property type="match status" value="1"/>
</dbReference>
<keyword evidence="5" id="KW-0472">Membrane</keyword>
<dbReference type="NCBIfam" id="TIGR02887">
    <property type="entry name" value="spore_ger_x_C"/>
    <property type="match status" value="1"/>
</dbReference>
<dbReference type="Proteomes" id="UP000294650">
    <property type="component" value="Unassembled WGS sequence"/>
</dbReference>
<evidence type="ECO:0000259" key="8">
    <source>
        <dbReference type="Pfam" id="PF05504"/>
    </source>
</evidence>
<evidence type="ECO:0000256" key="3">
    <source>
        <dbReference type="ARBA" id="ARBA00022544"/>
    </source>
</evidence>
<dbReference type="Pfam" id="PF05504">
    <property type="entry name" value="Spore_GerAC"/>
    <property type="match status" value="1"/>
</dbReference>
<comment type="similarity">
    <text evidence="2">Belongs to the GerABKC lipoprotein family.</text>
</comment>
<evidence type="ECO:0000256" key="2">
    <source>
        <dbReference type="ARBA" id="ARBA00007886"/>
    </source>
</evidence>
<dbReference type="AlphaFoldDB" id="A0A4R3NA33"/>
<evidence type="ECO:0000256" key="4">
    <source>
        <dbReference type="ARBA" id="ARBA00022729"/>
    </source>
</evidence>
<evidence type="ECO:0000256" key="1">
    <source>
        <dbReference type="ARBA" id="ARBA00004635"/>
    </source>
</evidence>
<keyword evidence="4" id="KW-0732">Signal</keyword>
<protein>
    <submittedName>
        <fullName evidence="10">Ger(X)C family germination protein</fullName>
    </submittedName>
</protein>
<dbReference type="PROSITE" id="PS51257">
    <property type="entry name" value="PROKAR_LIPOPROTEIN"/>
    <property type="match status" value="1"/>
</dbReference>
<feature type="domain" description="Spore germination GerAC-like C-terminal" evidence="8">
    <location>
        <begin position="207"/>
        <end position="371"/>
    </location>
</feature>
<evidence type="ECO:0000313" key="11">
    <source>
        <dbReference type="Proteomes" id="UP000294650"/>
    </source>
</evidence>
<keyword evidence="6" id="KW-0564">Palmitate</keyword>
<organism evidence="10 11">
    <name type="scientific">Melghiribacillus thermohalophilus</name>
    <dbReference type="NCBI Taxonomy" id="1324956"/>
    <lineage>
        <taxon>Bacteria</taxon>
        <taxon>Bacillati</taxon>
        <taxon>Bacillota</taxon>
        <taxon>Bacilli</taxon>
        <taxon>Bacillales</taxon>
        <taxon>Bacillaceae</taxon>
        <taxon>Melghiribacillus</taxon>
    </lineage>
</organism>
<evidence type="ECO:0000259" key="9">
    <source>
        <dbReference type="Pfam" id="PF25198"/>
    </source>
</evidence>
<dbReference type="InterPro" id="IPR038501">
    <property type="entry name" value="Spore_GerAC_C_sf"/>
</dbReference>
<dbReference type="GO" id="GO:0016020">
    <property type="term" value="C:membrane"/>
    <property type="evidence" value="ECO:0007669"/>
    <property type="project" value="UniProtKB-SubCell"/>
</dbReference>
<dbReference type="Gene3D" id="3.30.300.210">
    <property type="entry name" value="Nutrient germinant receptor protein C, domain 3"/>
    <property type="match status" value="1"/>
</dbReference>
<dbReference type="Pfam" id="PF25198">
    <property type="entry name" value="Spore_GerAC_N"/>
    <property type="match status" value="1"/>
</dbReference>
<proteinExistence type="inferred from homology"/>
<keyword evidence="7" id="KW-0449">Lipoprotein</keyword>
<evidence type="ECO:0000256" key="7">
    <source>
        <dbReference type="ARBA" id="ARBA00023288"/>
    </source>
</evidence>